<reference evidence="1" key="1">
    <citation type="journal article" date="2014" name="Front. Microbiol.">
        <title>High frequency of phylogenetically diverse reductive dehalogenase-homologous genes in deep subseafloor sedimentary metagenomes.</title>
        <authorList>
            <person name="Kawai M."/>
            <person name="Futagami T."/>
            <person name="Toyoda A."/>
            <person name="Takaki Y."/>
            <person name="Nishi S."/>
            <person name="Hori S."/>
            <person name="Arai W."/>
            <person name="Tsubouchi T."/>
            <person name="Morono Y."/>
            <person name="Uchiyama I."/>
            <person name="Ito T."/>
            <person name="Fujiyama A."/>
            <person name="Inagaki F."/>
            <person name="Takami H."/>
        </authorList>
    </citation>
    <scope>NUCLEOTIDE SEQUENCE</scope>
    <source>
        <strain evidence="1">Expedition CK06-06</strain>
    </source>
</reference>
<evidence type="ECO:0000313" key="1">
    <source>
        <dbReference type="EMBL" id="GAG50071.1"/>
    </source>
</evidence>
<dbReference type="EMBL" id="BARS01057281">
    <property type="protein sequence ID" value="GAG50071.1"/>
    <property type="molecule type" value="Genomic_DNA"/>
</dbReference>
<proteinExistence type="predicted"/>
<feature type="non-terminal residue" evidence="1">
    <location>
        <position position="73"/>
    </location>
</feature>
<protein>
    <submittedName>
        <fullName evidence="1">Uncharacterized protein</fullName>
    </submittedName>
</protein>
<dbReference type="AlphaFoldDB" id="X0ZPF6"/>
<organism evidence="1">
    <name type="scientific">marine sediment metagenome</name>
    <dbReference type="NCBI Taxonomy" id="412755"/>
    <lineage>
        <taxon>unclassified sequences</taxon>
        <taxon>metagenomes</taxon>
        <taxon>ecological metagenomes</taxon>
    </lineage>
</organism>
<name>X0ZPF6_9ZZZZ</name>
<gene>
    <name evidence="1" type="ORF">S01H1_84045</name>
</gene>
<comment type="caution">
    <text evidence="1">The sequence shown here is derived from an EMBL/GenBank/DDBJ whole genome shotgun (WGS) entry which is preliminary data.</text>
</comment>
<sequence length="73" mass="8194">MIKIARSFESWPRTKTGEPLFTCTEDAIFYAHLIFNNKTERLKMAQLKHDVTFTLKGMREKDNSGGGGGGSDL</sequence>
<accession>X0ZPF6</accession>